<dbReference type="GO" id="GO:0042597">
    <property type="term" value="C:periplasmic space"/>
    <property type="evidence" value="ECO:0007669"/>
    <property type="project" value="UniProtKB-SubCell"/>
</dbReference>
<dbReference type="InterPro" id="IPR017793">
    <property type="entry name" value="ABC_transptr_urea-assoc_sub-bd"/>
</dbReference>
<dbReference type="PANTHER" id="PTHR30024:SF47">
    <property type="entry name" value="TAURINE-BINDING PERIPLASMIC PROTEIN"/>
    <property type="match status" value="1"/>
</dbReference>
<evidence type="ECO:0000256" key="3">
    <source>
        <dbReference type="ARBA" id="ARBA00022729"/>
    </source>
</evidence>
<organism evidence="6 7">
    <name type="scientific">Halovibrio variabilis</name>
    <dbReference type="NCBI Taxonomy" id="31910"/>
    <lineage>
        <taxon>Bacteria</taxon>
        <taxon>Pseudomonadati</taxon>
        <taxon>Pseudomonadota</taxon>
        <taxon>Gammaproteobacteria</taxon>
        <taxon>Oceanospirillales</taxon>
        <taxon>Halomonadaceae</taxon>
        <taxon>Halovibrio</taxon>
    </lineage>
</organism>
<keyword evidence="7" id="KW-1185">Reference proteome</keyword>
<evidence type="ECO:0000313" key="7">
    <source>
        <dbReference type="Proteomes" id="UP000321303"/>
    </source>
</evidence>
<evidence type="ECO:0000256" key="2">
    <source>
        <dbReference type="ARBA" id="ARBA00010742"/>
    </source>
</evidence>
<keyword evidence="6" id="KW-0418">Kinase</keyword>
<feature type="signal peptide" evidence="4">
    <location>
        <begin position="1"/>
        <end position="47"/>
    </location>
</feature>
<dbReference type="AlphaFoldDB" id="A0A511ULY4"/>
<dbReference type="SUPFAM" id="SSF53850">
    <property type="entry name" value="Periplasmic binding protein-like II"/>
    <property type="match status" value="1"/>
</dbReference>
<dbReference type="Gene3D" id="3.40.190.10">
    <property type="entry name" value="Periplasmic binding protein-like II"/>
    <property type="match status" value="2"/>
</dbReference>
<evidence type="ECO:0000256" key="4">
    <source>
        <dbReference type="SAM" id="SignalP"/>
    </source>
</evidence>
<dbReference type="PANTHER" id="PTHR30024">
    <property type="entry name" value="ALIPHATIC SULFONATES-BINDING PROTEIN-RELATED"/>
    <property type="match status" value="1"/>
</dbReference>
<feature type="chain" id="PRO_5022066058" evidence="4">
    <location>
        <begin position="48"/>
        <end position="372"/>
    </location>
</feature>
<reference evidence="6 7" key="1">
    <citation type="submission" date="2019-07" db="EMBL/GenBank/DDBJ databases">
        <title>Whole genome shotgun sequence of Halomonas variabilis NBRC 102410.</title>
        <authorList>
            <person name="Hosoyama A."/>
            <person name="Uohara A."/>
            <person name="Ohji S."/>
            <person name="Ichikawa N."/>
        </authorList>
    </citation>
    <scope>NUCLEOTIDE SEQUENCE [LARGE SCALE GENOMIC DNA]</scope>
    <source>
        <strain evidence="6 7">NBRC 102410</strain>
    </source>
</reference>
<dbReference type="InterPro" id="IPR015168">
    <property type="entry name" value="SsuA/THI5"/>
</dbReference>
<accession>A0A511ULY4</accession>
<comment type="caution">
    <text evidence="6">The sequence shown here is derived from an EMBL/GenBank/DDBJ whole genome shotgun (WGS) entry which is preliminary data.</text>
</comment>
<evidence type="ECO:0000256" key="1">
    <source>
        <dbReference type="ARBA" id="ARBA00004418"/>
    </source>
</evidence>
<dbReference type="Pfam" id="PF09084">
    <property type="entry name" value="NMT1"/>
    <property type="match status" value="1"/>
</dbReference>
<dbReference type="EMBL" id="BJXV01000006">
    <property type="protein sequence ID" value="GEN27626.1"/>
    <property type="molecule type" value="Genomic_DNA"/>
</dbReference>
<evidence type="ECO:0000313" key="6">
    <source>
        <dbReference type="EMBL" id="GEN27626.1"/>
    </source>
</evidence>
<comment type="similarity">
    <text evidence="2">Belongs to the bacterial solute-binding protein SsuA/TauA family.</text>
</comment>
<keyword evidence="3 4" id="KW-0732">Signal</keyword>
<gene>
    <name evidence="6" type="ORF">HVA01_12720</name>
</gene>
<proteinExistence type="inferred from homology"/>
<comment type="subcellular location">
    <subcellularLocation>
        <location evidence="1">Periplasm</location>
    </subcellularLocation>
</comment>
<name>A0A511ULY4_9GAMM</name>
<dbReference type="Proteomes" id="UP000321303">
    <property type="component" value="Unassembled WGS sequence"/>
</dbReference>
<dbReference type="OrthoDB" id="5292144at2"/>
<evidence type="ECO:0000259" key="5">
    <source>
        <dbReference type="Pfam" id="PF09084"/>
    </source>
</evidence>
<dbReference type="GO" id="GO:0016301">
    <property type="term" value="F:kinase activity"/>
    <property type="evidence" value="ECO:0007669"/>
    <property type="project" value="UniProtKB-KW"/>
</dbReference>
<feature type="domain" description="SsuA/THI5-like" evidence="5">
    <location>
        <begin position="81"/>
        <end position="262"/>
    </location>
</feature>
<sequence>MTRAIRTPLNSTHHQRMSAKSLPLAPLSAALLVATLASPLAVTPAQAQERDEFSVCWSIYAGWMPWAYADVEGVVDKWADEYGISIDVVQVNDYVQSINQFTSGNVDGCAMTNMDALTIPAASGVDSTALIVGDYSNGNDGIVLKGSDDLADIEGREVNLVQFSVSHYFLARALESVGLTERDIETVNTSDADIVGLFSSDTTEAVVTWNPQLNAIAEMPEGNVVYTSAEIPGEILDMMVVNTDTLAANPELGHALVGAWYEVMELIEADDEQALSIMADAAGTDLEGYRAQLDATYMYTDPAEAIELMQSPELLDTMERVAEFSFEHGLLGDMAPNASVVGIETPSGVFGDESNVQLRFDPSFTQAYLDAE</sequence>
<dbReference type="NCBIfam" id="TIGR03427">
    <property type="entry name" value="ABC_peri_uca"/>
    <property type="match status" value="1"/>
</dbReference>
<protein>
    <submittedName>
        <fullName evidence="6">Lipid kinase</fullName>
    </submittedName>
</protein>
<dbReference type="RefSeq" id="WP_146874069.1">
    <property type="nucleotide sequence ID" value="NZ_BJXV01000006.1"/>
</dbReference>
<keyword evidence="6" id="KW-0808">Transferase</keyword>